<evidence type="ECO:0000313" key="6">
    <source>
        <dbReference type="EMBL" id="SNZ11306.1"/>
    </source>
</evidence>
<dbReference type="NCBIfam" id="TIGR00585">
    <property type="entry name" value="mutl"/>
    <property type="match status" value="1"/>
</dbReference>
<evidence type="ECO:0000256" key="3">
    <source>
        <dbReference type="ARBA" id="ARBA00022763"/>
    </source>
</evidence>
<dbReference type="InterPro" id="IPR038973">
    <property type="entry name" value="MutL/Mlh/Pms-like"/>
</dbReference>
<gene>
    <name evidence="6" type="ORF">SAMN06265353_0201</name>
</gene>
<evidence type="ECO:0000256" key="1">
    <source>
        <dbReference type="ARBA" id="ARBA00006082"/>
    </source>
</evidence>
<dbReference type="InterPro" id="IPR002099">
    <property type="entry name" value="MutL/Mlh/PMS"/>
</dbReference>
<dbReference type="InterPro" id="IPR020568">
    <property type="entry name" value="Ribosomal_Su5_D2-typ_SF"/>
</dbReference>
<dbReference type="CDD" id="cd00782">
    <property type="entry name" value="MutL_Trans"/>
    <property type="match status" value="1"/>
</dbReference>
<dbReference type="EMBL" id="OBEN01000001">
    <property type="protein sequence ID" value="SNZ11306.1"/>
    <property type="molecule type" value="Genomic_DNA"/>
</dbReference>
<proteinExistence type="inferred from homology"/>
<dbReference type="CDD" id="cd16926">
    <property type="entry name" value="HATPase_MutL-MLH-PMS-like"/>
    <property type="match status" value="1"/>
</dbReference>
<organism evidence="6 7">
    <name type="scientific">Hydrogenobacter hydrogenophilus</name>
    <dbReference type="NCBI Taxonomy" id="35835"/>
    <lineage>
        <taxon>Bacteria</taxon>
        <taxon>Pseudomonadati</taxon>
        <taxon>Aquificota</taxon>
        <taxon>Aquificia</taxon>
        <taxon>Aquificales</taxon>
        <taxon>Aquificaceae</taxon>
        <taxon>Hydrogenobacter</taxon>
    </lineage>
</organism>
<keyword evidence="7" id="KW-1185">Reference proteome</keyword>
<dbReference type="GO" id="GO:0140664">
    <property type="term" value="F:ATP-dependent DNA damage sensor activity"/>
    <property type="evidence" value="ECO:0007669"/>
    <property type="project" value="InterPro"/>
</dbReference>
<dbReference type="SUPFAM" id="SSF55874">
    <property type="entry name" value="ATPase domain of HSP90 chaperone/DNA topoisomerase II/histidine kinase"/>
    <property type="match status" value="1"/>
</dbReference>
<dbReference type="SUPFAM" id="SSF118116">
    <property type="entry name" value="DNA mismatch repair protein MutL"/>
    <property type="match status" value="1"/>
</dbReference>
<dbReference type="GO" id="GO:0005524">
    <property type="term" value="F:ATP binding"/>
    <property type="evidence" value="ECO:0007669"/>
    <property type="project" value="InterPro"/>
</dbReference>
<dbReference type="GO" id="GO:0030983">
    <property type="term" value="F:mismatched DNA binding"/>
    <property type="evidence" value="ECO:0007669"/>
    <property type="project" value="InterPro"/>
</dbReference>
<evidence type="ECO:0000313" key="7">
    <source>
        <dbReference type="Proteomes" id="UP000218627"/>
    </source>
</evidence>
<dbReference type="InterPro" id="IPR037198">
    <property type="entry name" value="MutL_C_sf"/>
</dbReference>
<reference evidence="7" key="1">
    <citation type="submission" date="2017-09" db="EMBL/GenBank/DDBJ databases">
        <authorList>
            <person name="Varghese N."/>
            <person name="Submissions S."/>
        </authorList>
    </citation>
    <scope>NUCLEOTIDE SEQUENCE [LARGE SCALE GENOMIC DNA]</scope>
    <source>
        <strain evidence="7">DSM 2913</strain>
    </source>
</reference>
<feature type="domain" description="DNA mismatch repair protein S5" evidence="5">
    <location>
        <begin position="208"/>
        <end position="308"/>
    </location>
</feature>
<dbReference type="OrthoDB" id="9763467at2"/>
<dbReference type="GO" id="GO:0016887">
    <property type="term" value="F:ATP hydrolysis activity"/>
    <property type="evidence" value="ECO:0007669"/>
    <property type="project" value="InterPro"/>
</dbReference>
<dbReference type="PROSITE" id="PS00058">
    <property type="entry name" value="DNA_MISMATCH_REPAIR_1"/>
    <property type="match status" value="1"/>
</dbReference>
<dbReference type="Proteomes" id="UP000218627">
    <property type="component" value="Unassembled WGS sequence"/>
</dbReference>
<dbReference type="FunFam" id="3.30.565.10:FF:000003">
    <property type="entry name" value="DNA mismatch repair endonuclease MutL"/>
    <property type="match status" value="1"/>
</dbReference>
<sequence length="426" mass="49380">MFVQSLPLEVIQKISAGEVIESPVDCVKELVENSLDAKSSRVDVEIIKGGKRYISVRDNGTGIHRDDMEKVIQRWSTSKIKDVSDLLSITSFGFRGEALYAIAMVSRLVIKSRFFQDQLGIKMRVEDGKVLEKQEIGMQIGTCVEVYDLFYNLPVRLRFLKKEDTERNRIIKLMKEYALSKWDVHFTLTSNGRKVFDLYPCQDVKERIQLLFGQKFEERKNSKNGVSVSLYTSLENTRGEVYLFVNSRPVQNRNLLEYIRKTVGYKKVCVCYIDLPPYMVDVNVHPKKREVKIYKENLVKELIRELFKKTPPYFNFMLAQEKASYTPSVEIIGIIDKTLILVKIGDYLYFFDQHLLSERLLYEASGDLSASCKGALKAGDDLSKDSALELVRAWLSFENKEVCPHGRPIYYKLYIGDIYKNLDRRR</sequence>
<dbReference type="InterPro" id="IPR042120">
    <property type="entry name" value="MutL_C_dimsub"/>
</dbReference>
<dbReference type="InterPro" id="IPR013507">
    <property type="entry name" value="DNA_mismatch_S5_2-like"/>
</dbReference>
<dbReference type="SMART" id="SM01340">
    <property type="entry name" value="DNA_mis_repair"/>
    <property type="match status" value="1"/>
</dbReference>
<keyword evidence="3" id="KW-0227">DNA damage</keyword>
<dbReference type="InterPro" id="IPR014762">
    <property type="entry name" value="DNA_mismatch_repair_CS"/>
</dbReference>
<dbReference type="PANTHER" id="PTHR10073">
    <property type="entry name" value="DNA MISMATCH REPAIR PROTEIN MLH, PMS, MUTL"/>
    <property type="match status" value="1"/>
</dbReference>
<evidence type="ECO:0000259" key="5">
    <source>
        <dbReference type="SMART" id="SM01340"/>
    </source>
</evidence>
<dbReference type="Gene3D" id="3.30.230.10">
    <property type="match status" value="1"/>
</dbReference>
<evidence type="ECO:0000256" key="2">
    <source>
        <dbReference type="ARBA" id="ARBA00021975"/>
    </source>
</evidence>
<dbReference type="Gene3D" id="3.30.565.10">
    <property type="entry name" value="Histidine kinase-like ATPase, C-terminal domain"/>
    <property type="match status" value="1"/>
</dbReference>
<dbReference type="GO" id="GO:0032300">
    <property type="term" value="C:mismatch repair complex"/>
    <property type="evidence" value="ECO:0007669"/>
    <property type="project" value="InterPro"/>
</dbReference>
<evidence type="ECO:0000256" key="4">
    <source>
        <dbReference type="ARBA" id="ARBA00023204"/>
    </source>
</evidence>
<accession>A0A285NTS9</accession>
<dbReference type="AlphaFoldDB" id="A0A285NTS9"/>
<name>A0A285NTS9_9AQUI</name>
<dbReference type="SUPFAM" id="SSF54211">
    <property type="entry name" value="Ribosomal protein S5 domain 2-like"/>
    <property type="match status" value="1"/>
</dbReference>
<comment type="similarity">
    <text evidence="1">Belongs to the DNA mismatch repair MutL/HexB family.</text>
</comment>
<dbReference type="InterPro" id="IPR014721">
    <property type="entry name" value="Ribsml_uS5_D2-typ_fold_subgr"/>
</dbReference>
<keyword evidence="4" id="KW-0234">DNA repair</keyword>
<dbReference type="Pfam" id="PF01119">
    <property type="entry name" value="DNA_mis_repair"/>
    <property type="match status" value="1"/>
</dbReference>
<protein>
    <recommendedName>
        <fullName evidence="2">DNA mismatch repair protein MutL</fullName>
    </recommendedName>
</protein>
<dbReference type="Pfam" id="PF13589">
    <property type="entry name" value="HATPase_c_3"/>
    <property type="match status" value="1"/>
</dbReference>
<dbReference type="PANTHER" id="PTHR10073:SF12">
    <property type="entry name" value="DNA MISMATCH REPAIR PROTEIN MLH1"/>
    <property type="match status" value="1"/>
</dbReference>
<dbReference type="Gene3D" id="3.30.1540.20">
    <property type="entry name" value="MutL, C-terminal domain, dimerisation subdomain"/>
    <property type="match status" value="1"/>
</dbReference>
<dbReference type="GO" id="GO:0006298">
    <property type="term" value="P:mismatch repair"/>
    <property type="evidence" value="ECO:0007669"/>
    <property type="project" value="InterPro"/>
</dbReference>
<dbReference type="InterPro" id="IPR036890">
    <property type="entry name" value="HATPase_C_sf"/>
</dbReference>
<dbReference type="RefSeq" id="WP_096600177.1">
    <property type="nucleotide sequence ID" value="NZ_OBEN01000001.1"/>
</dbReference>